<organism evidence="1 2">
    <name type="scientific">Paenibacillus odorifer</name>
    <dbReference type="NCBI Taxonomy" id="189426"/>
    <lineage>
        <taxon>Bacteria</taxon>
        <taxon>Bacillati</taxon>
        <taxon>Bacillota</taxon>
        <taxon>Bacilli</taxon>
        <taxon>Bacillales</taxon>
        <taxon>Paenibacillaceae</taxon>
        <taxon>Paenibacillus</taxon>
    </lineage>
</organism>
<dbReference type="RefSeq" id="WP_036687582.1">
    <property type="nucleotide sequence ID" value="NZ_CP009428.1"/>
</dbReference>
<evidence type="ECO:0000313" key="2">
    <source>
        <dbReference type="Proteomes" id="UP000187465"/>
    </source>
</evidence>
<evidence type="ECO:0000313" key="1">
    <source>
        <dbReference type="EMBL" id="OMD19762.1"/>
    </source>
</evidence>
<dbReference type="Proteomes" id="UP000187465">
    <property type="component" value="Unassembled WGS sequence"/>
</dbReference>
<gene>
    <name evidence="1" type="ORF">BJP51_10505</name>
</gene>
<comment type="caution">
    <text evidence="1">The sequence shown here is derived from an EMBL/GenBank/DDBJ whole genome shotgun (WGS) entry which is preliminary data.</text>
</comment>
<evidence type="ECO:0008006" key="3">
    <source>
        <dbReference type="Google" id="ProtNLM"/>
    </source>
</evidence>
<dbReference type="KEGG" id="pod:PODO_16465"/>
<dbReference type="Gene3D" id="3.40.630.30">
    <property type="match status" value="1"/>
</dbReference>
<accession>A0A1R0WRH9</accession>
<dbReference type="SUPFAM" id="SSF55729">
    <property type="entry name" value="Acyl-CoA N-acyltransferases (Nat)"/>
    <property type="match status" value="1"/>
</dbReference>
<name>A0A1R0WRH9_9BACL</name>
<reference evidence="1 2" key="1">
    <citation type="submission" date="2016-10" db="EMBL/GenBank/DDBJ databases">
        <title>Paenibacillus species isolates.</title>
        <authorList>
            <person name="Beno S.M."/>
        </authorList>
    </citation>
    <scope>NUCLEOTIDE SEQUENCE [LARGE SCALE GENOMIC DNA]</scope>
    <source>
        <strain evidence="1 2">FSL H7-0604</strain>
    </source>
</reference>
<dbReference type="AlphaFoldDB" id="A0A1R0WRH9"/>
<dbReference type="EMBL" id="MKQP01000111">
    <property type="protein sequence ID" value="OMD19762.1"/>
    <property type="molecule type" value="Genomic_DNA"/>
</dbReference>
<proteinExistence type="predicted"/>
<protein>
    <recommendedName>
        <fullName evidence="3">N-acetyltransferase domain-containing protein</fullName>
    </recommendedName>
</protein>
<dbReference type="InterPro" id="IPR016181">
    <property type="entry name" value="Acyl_CoA_acyltransferase"/>
</dbReference>
<sequence>MSFNPYQVCPVFESERFVYRLVQELDAADLLECYSDADSIPLFNSDNCNNDFNFQTIEEMNRCIRFWLDEYEGHGYIRFSIVEKNSGKAVGTIEFFARNEGVEGVGVVGVLRIDLISRLENEGNLNEILSLIEKEFYDCFGVDAMITKAIPSAEKRVIALLNSGYAKIEGDTLVPFNDYYMISRVSG</sequence>
<dbReference type="GeneID" id="31571780"/>